<evidence type="ECO:0000313" key="2">
    <source>
        <dbReference type="EMBL" id="GAG99994.1"/>
    </source>
</evidence>
<feature type="domain" description="DUF58" evidence="1">
    <location>
        <begin position="1"/>
        <end position="137"/>
    </location>
</feature>
<dbReference type="Pfam" id="PF01882">
    <property type="entry name" value="DUF58"/>
    <property type="match status" value="1"/>
</dbReference>
<organism evidence="2">
    <name type="scientific">marine sediment metagenome</name>
    <dbReference type="NCBI Taxonomy" id="412755"/>
    <lineage>
        <taxon>unclassified sequences</taxon>
        <taxon>metagenomes</taxon>
        <taxon>ecological metagenomes</taxon>
    </lineage>
</organism>
<proteinExistence type="predicted"/>
<dbReference type="EMBL" id="BART01022727">
    <property type="protein sequence ID" value="GAG99994.1"/>
    <property type="molecule type" value="Genomic_DNA"/>
</dbReference>
<comment type="caution">
    <text evidence="2">The sequence shown here is derived from an EMBL/GenBank/DDBJ whole genome shotgun (WGS) entry which is preliminary data.</text>
</comment>
<dbReference type="PANTHER" id="PTHR33608:SF6">
    <property type="entry name" value="BLL2464 PROTEIN"/>
    <property type="match status" value="1"/>
</dbReference>
<sequence>DQVGLILFGQEIELLIPPFKGTAHIHRIMEALFTYKPKKSTKTNLKGALEFVAKLKKRNHMLFCISDFIATNFEKPLSLLSHKHDFVAIRCLDKNEIVFPNVGLLPMQDDETGQTMVLDTRIISAKKLKNIFDQRIAQQNSLFKKYGIDCVDIQPGNPFVGNLIRFFRQRMQY</sequence>
<name>X1BW68_9ZZZZ</name>
<reference evidence="2" key="1">
    <citation type="journal article" date="2014" name="Front. Microbiol.">
        <title>High frequency of phylogenetically diverse reductive dehalogenase-homologous genes in deep subseafloor sedimentary metagenomes.</title>
        <authorList>
            <person name="Kawai M."/>
            <person name="Futagami T."/>
            <person name="Toyoda A."/>
            <person name="Takaki Y."/>
            <person name="Nishi S."/>
            <person name="Hori S."/>
            <person name="Arai W."/>
            <person name="Tsubouchi T."/>
            <person name="Morono Y."/>
            <person name="Uchiyama I."/>
            <person name="Ito T."/>
            <person name="Fujiyama A."/>
            <person name="Inagaki F."/>
            <person name="Takami H."/>
        </authorList>
    </citation>
    <scope>NUCLEOTIDE SEQUENCE</scope>
    <source>
        <strain evidence="2">Expedition CK06-06</strain>
    </source>
</reference>
<gene>
    <name evidence="2" type="ORF">S01H4_41544</name>
</gene>
<protein>
    <recommendedName>
        <fullName evidence="1">DUF58 domain-containing protein</fullName>
    </recommendedName>
</protein>
<evidence type="ECO:0000259" key="1">
    <source>
        <dbReference type="Pfam" id="PF01882"/>
    </source>
</evidence>
<dbReference type="InterPro" id="IPR036465">
    <property type="entry name" value="vWFA_dom_sf"/>
</dbReference>
<dbReference type="AlphaFoldDB" id="X1BW68"/>
<accession>X1BW68</accession>
<feature type="non-terminal residue" evidence="2">
    <location>
        <position position="1"/>
    </location>
</feature>
<dbReference type="InterPro" id="IPR002881">
    <property type="entry name" value="DUF58"/>
</dbReference>
<dbReference type="SUPFAM" id="SSF53300">
    <property type="entry name" value="vWA-like"/>
    <property type="match status" value="1"/>
</dbReference>
<dbReference type="PANTHER" id="PTHR33608">
    <property type="entry name" value="BLL2464 PROTEIN"/>
    <property type="match status" value="1"/>
</dbReference>